<dbReference type="InterPro" id="IPR005814">
    <property type="entry name" value="Aminotrans_3"/>
</dbReference>
<dbReference type="InterPro" id="IPR015424">
    <property type="entry name" value="PyrdxlP-dep_Trfase"/>
</dbReference>
<feature type="binding site" evidence="5">
    <location>
        <position position="277"/>
    </location>
    <ligand>
        <name>pyridoxal 5'-phosphate</name>
        <dbReference type="ChEBI" id="CHEBI:597326"/>
    </ligand>
</feature>
<feature type="binding site" evidence="5">
    <location>
        <begin position="107"/>
        <end position="108"/>
    </location>
    <ligand>
        <name>pyridoxal 5'-phosphate</name>
        <dbReference type="ChEBI" id="CHEBI:597326"/>
    </ligand>
</feature>
<evidence type="ECO:0000313" key="7">
    <source>
        <dbReference type="Proteomes" id="UP000549911"/>
    </source>
</evidence>
<sequence length="398" mass="40679">MSTSVQDRYAGAVMNTFGPPALALVRGRGAHVWDVDGKEYVDLLGGIAVNALGHAHPALVEAVTTQLATLGHVSNFFATEPQVALAERLVGLLGWDDSARVFLSNSGAEANEAALKLTRRTGRTRVVAAQGSFHGRTMGALSLTSKAAYREPFAPLPGEVTFVAYDDVAALEAAVDDTVAAVVLEPVQGEAGVVVPSPDYLAAAQRIAHDHGALLWLDEVQTGIGRTGAWFAHQLLEGVTPDVVTLAKGLGGGIPIGATVARGDAATLLQPGNHGTTFGGNPVAAAAALAVLDTIVAEGLLEATLARGTQLESILRTQPGVVEVTGAGLMRGAELDGPYAPHAVAAGRAAGFILNATGPSRLRFVPPLVVTSDDLDALDAALPAILDTARAAAQEASS</sequence>
<dbReference type="RefSeq" id="WP_179620842.1">
    <property type="nucleotide sequence ID" value="NZ_JACCBW010000004.1"/>
</dbReference>
<feature type="modified residue" description="N6-(pyridoxal phosphate)lysine" evidence="5">
    <location>
        <position position="248"/>
    </location>
</feature>
<dbReference type="InterPro" id="IPR015422">
    <property type="entry name" value="PyrdxlP-dep_Trfase_small"/>
</dbReference>
<feature type="binding site" evidence="5">
    <location>
        <position position="133"/>
    </location>
    <ligand>
        <name>pyridoxal 5'-phosphate</name>
        <dbReference type="ChEBI" id="CHEBI:597326"/>
    </ligand>
</feature>
<protein>
    <recommendedName>
        <fullName evidence="5">Acetylornithine aminotransferase</fullName>
        <shortName evidence="5">ACOAT</shortName>
        <ecNumber evidence="5">2.6.1.11</ecNumber>
    </recommendedName>
</protein>
<keyword evidence="3 5" id="KW-0808">Transferase</keyword>
<evidence type="ECO:0000256" key="2">
    <source>
        <dbReference type="ARBA" id="ARBA00022605"/>
    </source>
</evidence>
<accession>A0A7Y9H5A7</accession>
<comment type="cofactor">
    <cofactor evidence="5">
        <name>pyridoxal 5'-phosphate</name>
        <dbReference type="ChEBI" id="CHEBI:597326"/>
    </cofactor>
    <text evidence="5">Binds 1 pyridoxal phosphate per subunit.</text>
</comment>
<dbReference type="HAMAP" id="MF_01107">
    <property type="entry name" value="ArgD_aminotrans_3"/>
    <property type="match status" value="1"/>
</dbReference>
<evidence type="ECO:0000256" key="4">
    <source>
        <dbReference type="ARBA" id="ARBA00022898"/>
    </source>
</evidence>
<reference evidence="6 7" key="2">
    <citation type="submission" date="2020-08" db="EMBL/GenBank/DDBJ databases">
        <title>The Agave Microbiome: Exploring the role of microbial communities in plant adaptations to desert environments.</title>
        <authorList>
            <person name="Partida-Martinez L.P."/>
        </authorList>
    </citation>
    <scope>NUCLEOTIDE SEQUENCE [LARGE SCALE GENOMIC DNA]</scope>
    <source>
        <strain evidence="6 7">AT2.17</strain>
    </source>
</reference>
<evidence type="ECO:0000256" key="1">
    <source>
        <dbReference type="ARBA" id="ARBA00022576"/>
    </source>
</evidence>
<comment type="pathway">
    <text evidence="5">Amino-acid biosynthesis; L-arginine biosynthesis; N(2)-acetyl-L-ornithine from L-glutamate: step 4/4.</text>
</comment>
<keyword evidence="2 5" id="KW-0028">Amino-acid biosynthesis</keyword>
<keyword evidence="5" id="KW-0055">Arginine biosynthesis</keyword>
<dbReference type="Proteomes" id="UP000549911">
    <property type="component" value="Unassembled WGS sequence"/>
</dbReference>
<dbReference type="AlphaFoldDB" id="A0A7Y9H5A7"/>
<reference evidence="6 7" key="1">
    <citation type="submission" date="2020-07" db="EMBL/GenBank/DDBJ databases">
        <authorList>
            <person name="Partida-Martinez L."/>
            <person name="Huntemann M."/>
            <person name="Clum A."/>
            <person name="Wang J."/>
            <person name="Palaniappan K."/>
            <person name="Ritter S."/>
            <person name="Chen I.-M."/>
            <person name="Stamatis D."/>
            <person name="Reddy T."/>
            <person name="O'Malley R."/>
            <person name="Daum C."/>
            <person name="Shapiro N."/>
            <person name="Ivanova N."/>
            <person name="Kyrpides N."/>
            <person name="Woyke T."/>
        </authorList>
    </citation>
    <scope>NUCLEOTIDE SEQUENCE [LARGE SCALE GENOMIC DNA]</scope>
    <source>
        <strain evidence="6 7">AT2.17</strain>
    </source>
</reference>
<dbReference type="GO" id="GO:0005737">
    <property type="term" value="C:cytoplasm"/>
    <property type="evidence" value="ECO:0007669"/>
    <property type="project" value="UniProtKB-SubCell"/>
</dbReference>
<dbReference type="InterPro" id="IPR050103">
    <property type="entry name" value="Class-III_PLP-dep_AT"/>
</dbReference>
<dbReference type="PIRSF" id="PIRSF000521">
    <property type="entry name" value="Transaminase_4ab_Lys_Orn"/>
    <property type="match status" value="1"/>
</dbReference>
<comment type="subunit">
    <text evidence="5">Homodimer.</text>
</comment>
<comment type="similarity">
    <text evidence="5">Belongs to the class-III pyridoxal-phosphate-dependent aminotransferase family. ArgD subfamily.</text>
</comment>
<gene>
    <name evidence="5" type="primary">argD</name>
    <name evidence="6" type="ORF">F4692_003345</name>
</gene>
<name>A0A7Y9H5A7_9ACTN</name>
<dbReference type="GO" id="GO:0030170">
    <property type="term" value="F:pyridoxal phosphate binding"/>
    <property type="evidence" value="ECO:0007669"/>
    <property type="project" value="InterPro"/>
</dbReference>
<dbReference type="EMBL" id="JACCBW010000004">
    <property type="protein sequence ID" value="NYE38197.1"/>
    <property type="molecule type" value="Genomic_DNA"/>
</dbReference>
<proteinExistence type="inferred from homology"/>
<dbReference type="GO" id="GO:0042802">
    <property type="term" value="F:identical protein binding"/>
    <property type="evidence" value="ECO:0007669"/>
    <property type="project" value="TreeGrafter"/>
</dbReference>
<dbReference type="PROSITE" id="PS00600">
    <property type="entry name" value="AA_TRANSFER_CLASS_3"/>
    <property type="match status" value="1"/>
</dbReference>
<evidence type="ECO:0000313" key="6">
    <source>
        <dbReference type="EMBL" id="NYE38197.1"/>
    </source>
</evidence>
<dbReference type="UniPathway" id="UPA00068">
    <property type="reaction ID" value="UER00109"/>
</dbReference>
<feature type="binding site" evidence="5">
    <location>
        <position position="136"/>
    </location>
    <ligand>
        <name>N(2)-acetyl-L-ornithine</name>
        <dbReference type="ChEBI" id="CHEBI:57805"/>
    </ligand>
</feature>
<dbReference type="PANTHER" id="PTHR11986">
    <property type="entry name" value="AMINOTRANSFERASE CLASS III"/>
    <property type="match status" value="1"/>
</dbReference>
<dbReference type="SUPFAM" id="SSF53383">
    <property type="entry name" value="PLP-dependent transferases"/>
    <property type="match status" value="1"/>
</dbReference>
<evidence type="ECO:0000256" key="3">
    <source>
        <dbReference type="ARBA" id="ARBA00022679"/>
    </source>
</evidence>
<comment type="caution">
    <text evidence="6">The sequence shown here is derived from an EMBL/GenBank/DDBJ whole genome shotgun (WGS) entry which is preliminary data.</text>
</comment>
<evidence type="ECO:0000256" key="5">
    <source>
        <dbReference type="HAMAP-Rule" id="MF_01107"/>
    </source>
</evidence>
<keyword evidence="1 5" id="KW-0032">Aminotransferase</keyword>
<dbReference type="InterPro" id="IPR049704">
    <property type="entry name" value="Aminotrans_3_PPA_site"/>
</dbReference>
<dbReference type="FunFam" id="3.40.640.10:FF:000004">
    <property type="entry name" value="Acetylornithine aminotransferase"/>
    <property type="match status" value="1"/>
</dbReference>
<keyword evidence="5" id="KW-0963">Cytoplasm</keyword>
<dbReference type="Gene3D" id="3.90.1150.10">
    <property type="entry name" value="Aspartate Aminotransferase, domain 1"/>
    <property type="match status" value="1"/>
</dbReference>
<dbReference type="InterPro" id="IPR004636">
    <property type="entry name" value="AcOrn/SuccOrn_fam"/>
</dbReference>
<comment type="subcellular location">
    <subcellularLocation>
        <location evidence="5">Cytoplasm</location>
    </subcellularLocation>
</comment>
<dbReference type="PANTHER" id="PTHR11986:SF79">
    <property type="entry name" value="ACETYLORNITHINE AMINOTRANSFERASE, MITOCHONDRIAL"/>
    <property type="match status" value="1"/>
</dbReference>
<dbReference type="GO" id="GO:0003992">
    <property type="term" value="F:N2-acetyl-L-ornithine:2-oxoglutarate 5-aminotransferase activity"/>
    <property type="evidence" value="ECO:0007669"/>
    <property type="project" value="UniProtKB-UniRule"/>
</dbReference>
<keyword evidence="7" id="KW-1185">Reference proteome</keyword>
<dbReference type="InterPro" id="IPR015421">
    <property type="entry name" value="PyrdxlP-dep_Trfase_major"/>
</dbReference>
<keyword evidence="4 5" id="KW-0663">Pyridoxal phosphate</keyword>
<organism evidence="6 7">
    <name type="scientific">Nocardioides cavernae</name>
    <dbReference type="NCBI Taxonomy" id="1921566"/>
    <lineage>
        <taxon>Bacteria</taxon>
        <taxon>Bacillati</taxon>
        <taxon>Actinomycetota</taxon>
        <taxon>Actinomycetes</taxon>
        <taxon>Propionibacteriales</taxon>
        <taxon>Nocardioidaceae</taxon>
        <taxon>Nocardioides</taxon>
    </lineage>
</organism>
<dbReference type="GO" id="GO:0006526">
    <property type="term" value="P:L-arginine biosynthetic process"/>
    <property type="evidence" value="ECO:0007669"/>
    <property type="project" value="UniProtKB-UniRule"/>
</dbReference>
<dbReference type="NCBIfam" id="TIGR00707">
    <property type="entry name" value="argD"/>
    <property type="match status" value="1"/>
</dbReference>
<dbReference type="Gene3D" id="3.40.640.10">
    <property type="entry name" value="Type I PLP-dependent aspartate aminotransferase-like (Major domain)"/>
    <property type="match status" value="1"/>
</dbReference>
<comment type="catalytic activity">
    <reaction evidence="5">
        <text>N(2)-acetyl-L-ornithine + 2-oxoglutarate = N-acetyl-L-glutamate 5-semialdehyde + L-glutamate</text>
        <dbReference type="Rhea" id="RHEA:18049"/>
        <dbReference type="ChEBI" id="CHEBI:16810"/>
        <dbReference type="ChEBI" id="CHEBI:29123"/>
        <dbReference type="ChEBI" id="CHEBI:29985"/>
        <dbReference type="ChEBI" id="CHEBI:57805"/>
        <dbReference type="EC" id="2.6.1.11"/>
    </reaction>
</comment>
<dbReference type="NCBIfam" id="NF002874">
    <property type="entry name" value="PRK03244.1"/>
    <property type="match status" value="1"/>
</dbReference>
<dbReference type="CDD" id="cd00610">
    <property type="entry name" value="OAT_like"/>
    <property type="match status" value="1"/>
</dbReference>
<feature type="binding site" evidence="5">
    <location>
        <position position="276"/>
    </location>
    <ligand>
        <name>N(2)-acetyl-L-ornithine</name>
        <dbReference type="ChEBI" id="CHEBI:57805"/>
    </ligand>
</feature>
<feature type="binding site" evidence="5">
    <location>
        <begin position="218"/>
        <end position="221"/>
    </location>
    <ligand>
        <name>pyridoxal 5'-phosphate</name>
        <dbReference type="ChEBI" id="CHEBI:597326"/>
    </ligand>
</feature>
<dbReference type="Pfam" id="PF00202">
    <property type="entry name" value="Aminotran_3"/>
    <property type="match status" value="1"/>
</dbReference>
<comment type="miscellaneous">
    <text evidence="5">May also have succinyldiaminopimelate aminotransferase activity, thus carrying out the corresponding step in lysine biosynthesis.</text>
</comment>
<dbReference type="EC" id="2.6.1.11" evidence="5"/>